<dbReference type="PROSITE" id="PS50943">
    <property type="entry name" value="HTH_CROC1"/>
    <property type="match status" value="1"/>
</dbReference>
<name>A0ABT6D6C1_9LACO</name>
<feature type="domain" description="HTH cro/C1-type" evidence="1">
    <location>
        <begin position="38"/>
        <end position="91"/>
    </location>
</feature>
<dbReference type="Gene3D" id="1.10.260.40">
    <property type="entry name" value="lambda repressor-like DNA-binding domains"/>
    <property type="match status" value="1"/>
</dbReference>
<protein>
    <submittedName>
        <fullName evidence="2">Helix-turn-helix transcriptional regulator</fullName>
    </submittedName>
</protein>
<dbReference type="EMBL" id="JAOZFC020000005">
    <property type="protein sequence ID" value="MDF9301016.1"/>
    <property type="molecule type" value="Genomic_DNA"/>
</dbReference>
<dbReference type="CDD" id="cd00093">
    <property type="entry name" value="HTH_XRE"/>
    <property type="match status" value="1"/>
</dbReference>
<dbReference type="InterPro" id="IPR001387">
    <property type="entry name" value="Cro/C1-type_HTH"/>
</dbReference>
<reference evidence="2" key="1">
    <citation type="submission" date="2023-03" db="EMBL/GenBank/DDBJ databases">
        <title>Comparative genomics of Weissella fermenti BK2, and weissella type species.</title>
        <authorList>
            <person name="Lee J.K."/>
            <person name="Baek J.H."/>
            <person name="Kim J.M."/>
            <person name="Choi D.G."/>
            <person name="Jeon C.O."/>
        </authorList>
    </citation>
    <scope>NUCLEOTIDE SEQUENCE</scope>
    <source>
        <strain evidence="2">BK2</strain>
    </source>
</reference>
<comment type="caution">
    <text evidence="2">The sequence shown here is derived from an EMBL/GenBank/DDBJ whole genome shotgun (WGS) entry which is preliminary data.</text>
</comment>
<dbReference type="Pfam" id="PF01381">
    <property type="entry name" value="HTH_3"/>
    <property type="match status" value="1"/>
</dbReference>
<keyword evidence="3" id="KW-1185">Reference proteome</keyword>
<evidence type="ECO:0000259" key="1">
    <source>
        <dbReference type="PROSITE" id="PS50943"/>
    </source>
</evidence>
<proteinExistence type="predicted"/>
<gene>
    <name evidence="2" type="ORF">OIT47_012160</name>
</gene>
<evidence type="ECO:0000313" key="2">
    <source>
        <dbReference type="EMBL" id="MDF9301016.1"/>
    </source>
</evidence>
<evidence type="ECO:0000313" key="3">
    <source>
        <dbReference type="Proteomes" id="UP001146336"/>
    </source>
</evidence>
<sequence length="93" mass="10128">MGAKTTSFNEIAERYMRNPERRAGVEAESEKLASAFQLMKAREAAGLSQAELAIRAGVPQSTVNRIEHGANTSFDTMSKLAFALGKKLEVRLA</sequence>
<dbReference type="SUPFAM" id="SSF47413">
    <property type="entry name" value="lambda repressor-like DNA-binding domains"/>
    <property type="match status" value="1"/>
</dbReference>
<accession>A0ABT6D6C1</accession>
<dbReference type="SMART" id="SM00530">
    <property type="entry name" value="HTH_XRE"/>
    <property type="match status" value="1"/>
</dbReference>
<organism evidence="2 3">
    <name type="scientific">Weissella fermenti</name>
    <dbReference type="NCBI Taxonomy" id="2987699"/>
    <lineage>
        <taxon>Bacteria</taxon>
        <taxon>Bacillati</taxon>
        <taxon>Bacillota</taxon>
        <taxon>Bacilli</taxon>
        <taxon>Lactobacillales</taxon>
        <taxon>Lactobacillaceae</taxon>
        <taxon>Weissella</taxon>
    </lineage>
</organism>
<dbReference type="Proteomes" id="UP001146336">
    <property type="component" value="Unassembled WGS sequence"/>
</dbReference>
<dbReference type="InterPro" id="IPR010982">
    <property type="entry name" value="Lambda_DNA-bd_dom_sf"/>
</dbReference>